<dbReference type="EMBL" id="HBER01033262">
    <property type="protein sequence ID" value="CAD8541442.1"/>
    <property type="molecule type" value="Transcribed_RNA"/>
</dbReference>
<reference evidence="1" key="1">
    <citation type="submission" date="2021-01" db="EMBL/GenBank/DDBJ databases">
        <authorList>
            <person name="Corre E."/>
            <person name="Pelletier E."/>
            <person name="Niang G."/>
            <person name="Scheremetjew M."/>
            <person name="Finn R."/>
            <person name="Kale V."/>
            <person name="Holt S."/>
            <person name="Cochrane G."/>
            <person name="Meng A."/>
            <person name="Brown T."/>
            <person name="Cohen L."/>
        </authorList>
    </citation>
    <scope>NUCLEOTIDE SEQUENCE</scope>
    <source>
        <strain evidence="1">RCC1130</strain>
    </source>
</reference>
<sequence length="102" mass="11459">MFTVELLEDARCRFSDKDEFGSWQCEREYVVFEKPKGLFKDTLYFSAKLRPASAGELRTRLVNGSVSRFVRANTSANQGASEDGLVEFGTFGGYLLDDKDAV</sequence>
<name>A0A7S0NY21_9EUKA</name>
<organism evidence="1">
    <name type="scientific">Calcidiscus leptoporus</name>
    <dbReference type="NCBI Taxonomy" id="127549"/>
    <lineage>
        <taxon>Eukaryota</taxon>
        <taxon>Haptista</taxon>
        <taxon>Haptophyta</taxon>
        <taxon>Prymnesiophyceae</taxon>
        <taxon>Coccolithales</taxon>
        <taxon>Calcidiscaceae</taxon>
        <taxon>Calcidiscus</taxon>
    </lineage>
</organism>
<accession>A0A7S0NY21</accession>
<protein>
    <submittedName>
        <fullName evidence="1">Uncharacterized protein</fullName>
    </submittedName>
</protein>
<proteinExistence type="predicted"/>
<evidence type="ECO:0000313" key="1">
    <source>
        <dbReference type="EMBL" id="CAD8541442.1"/>
    </source>
</evidence>
<dbReference type="AlphaFoldDB" id="A0A7S0NY21"/>
<gene>
    <name evidence="1" type="ORF">CLEP1334_LOCUS16728</name>
</gene>